<dbReference type="InterPro" id="IPR001100">
    <property type="entry name" value="Pyr_nuc-diS_OxRdtase"/>
</dbReference>
<comment type="similarity">
    <text evidence="1 10">Belongs to the class-I pyridine nucleotide-disulfide oxidoreductase family.</text>
</comment>
<evidence type="ECO:0000256" key="7">
    <source>
        <dbReference type="PIRSR" id="PIRSR000350-2"/>
    </source>
</evidence>
<organism evidence="13 14">
    <name type="scientific">OM182 bacterium</name>
    <dbReference type="NCBI Taxonomy" id="2510334"/>
    <lineage>
        <taxon>Bacteria</taxon>
        <taxon>Pseudomonadati</taxon>
        <taxon>Pseudomonadota</taxon>
        <taxon>Gammaproteobacteria</taxon>
        <taxon>OMG group</taxon>
        <taxon>OM182 clade</taxon>
    </lineage>
</organism>
<evidence type="ECO:0000256" key="10">
    <source>
        <dbReference type="RuleBase" id="RU003691"/>
    </source>
</evidence>
<evidence type="ECO:0000256" key="3">
    <source>
        <dbReference type="ARBA" id="ARBA00022827"/>
    </source>
</evidence>
<evidence type="ECO:0000256" key="4">
    <source>
        <dbReference type="ARBA" id="ARBA00023002"/>
    </source>
</evidence>
<dbReference type="PIRSF" id="PIRSF000350">
    <property type="entry name" value="Mercury_reductase_MerA"/>
    <property type="match status" value="1"/>
</dbReference>
<dbReference type="EMBL" id="SHAG01000021">
    <property type="protein sequence ID" value="RZO75951.1"/>
    <property type="molecule type" value="Genomic_DNA"/>
</dbReference>
<evidence type="ECO:0000256" key="5">
    <source>
        <dbReference type="ARBA" id="ARBA00023157"/>
    </source>
</evidence>
<feature type="binding site" evidence="8">
    <location>
        <begin position="172"/>
        <end position="179"/>
    </location>
    <ligand>
        <name>NAD(+)</name>
        <dbReference type="ChEBI" id="CHEBI:57540"/>
    </ligand>
</feature>
<dbReference type="Pfam" id="PF07992">
    <property type="entry name" value="Pyr_redox_2"/>
    <property type="match status" value="1"/>
</dbReference>
<feature type="domain" description="FAD/NAD(P)-binding" evidence="12">
    <location>
        <begin position="4"/>
        <end position="316"/>
    </location>
</feature>
<dbReference type="Gene3D" id="3.30.390.30">
    <property type="match status" value="1"/>
</dbReference>
<dbReference type="InterPro" id="IPR036188">
    <property type="entry name" value="FAD/NAD-bd_sf"/>
</dbReference>
<proteinExistence type="inferred from homology"/>
<dbReference type="Proteomes" id="UP000316199">
    <property type="component" value="Unassembled WGS sequence"/>
</dbReference>
<evidence type="ECO:0000256" key="9">
    <source>
        <dbReference type="PIRSR" id="PIRSR000350-4"/>
    </source>
</evidence>
<dbReference type="GO" id="GO:0004362">
    <property type="term" value="F:glutathione-disulfide reductase (NADPH) activity"/>
    <property type="evidence" value="ECO:0007669"/>
    <property type="project" value="UniProtKB-EC"/>
</dbReference>
<gene>
    <name evidence="13" type="primary">gorA</name>
    <name evidence="13" type="ORF">EVA68_05760</name>
</gene>
<dbReference type="GO" id="GO:0045454">
    <property type="term" value="P:cell redox homeostasis"/>
    <property type="evidence" value="ECO:0007669"/>
    <property type="project" value="InterPro"/>
</dbReference>
<dbReference type="PANTHER" id="PTHR42737">
    <property type="entry name" value="GLUTATHIONE REDUCTASE"/>
    <property type="match status" value="1"/>
</dbReference>
<dbReference type="EC" id="1.8.1.7" evidence="13"/>
<feature type="disulfide bond" description="Redox-active" evidence="9">
    <location>
        <begin position="41"/>
        <end position="46"/>
    </location>
</feature>
<dbReference type="PROSITE" id="PS00076">
    <property type="entry name" value="PYRIDINE_REDOX_1"/>
    <property type="match status" value="1"/>
</dbReference>
<name>A0A520S0F4_9GAMM</name>
<feature type="binding site" evidence="8">
    <location>
        <position position="260"/>
    </location>
    <ligand>
        <name>NAD(+)</name>
        <dbReference type="ChEBI" id="CHEBI:57540"/>
    </ligand>
</feature>
<evidence type="ECO:0000313" key="13">
    <source>
        <dbReference type="EMBL" id="RZO75951.1"/>
    </source>
</evidence>
<dbReference type="InterPro" id="IPR004099">
    <property type="entry name" value="Pyr_nucl-diS_OxRdtase_dimer"/>
</dbReference>
<keyword evidence="8" id="KW-0520">NAD</keyword>
<dbReference type="PRINTS" id="PR00368">
    <property type="entry name" value="FADPNR"/>
</dbReference>
<accession>A0A520S0F4</accession>
<evidence type="ECO:0000256" key="6">
    <source>
        <dbReference type="ARBA" id="ARBA00023284"/>
    </source>
</evidence>
<evidence type="ECO:0000313" key="14">
    <source>
        <dbReference type="Proteomes" id="UP000316199"/>
    </source>
</evidence>
<keyword evidence="6 10" id="KW-0676">Redox-active center</keyword>
<evidence type="ECO:0000259" key="11">
    <source>
        <dbReference type="Pfam" id="PF02852"/>
    </source>
</evidence>
<keyword evidence="3 8" id="KW-0274">FAD</keyword>
<dbReference type="GO" id="GO:0006749">
    <property type="term" value="P:glutathione metabolic process"/>
    <property type="evidence" value="ECO:0007669"/>
    <property type="project" value="TreeGrafter"/>
</dbReference>
<feature type="binding site" evidence="8">
    <location>
        <position position="50"/>
    </location>
    <ligand>
        <name>FAD</name>
        <dbReference type="ChEBI" id="CHEBI:57692"/>
    </ligand>
</feature>
<dbReference type="InterPro" id="IPR023753">
    <property type="entry name" value="FAD/NAD-binding_dom"/>
</dbReference>
<feature type="binding site" evidence="8">
    <location>
        <position position="301"/>
    </location>
    <ligand>
        <name>FAD</name>
        <dbReference type="ChEBI" id="CHEBI:57692"/>
    </ligand>
</feature>
<feature type="active site" description="Proton acceptor" evidence="7">
    <location>
        <position position="434"/>
    </location>
</feature>
<dbReference type="Gene3D" id="3.50.50.60">
    <property type="entry name" value="FAD/NAD(P)-binding domain"/>
    <property type="match status" value="2"/>
</dbReference>
<dbReference type="InterPro" id="IPR012999">
    <property type="entry name" value="Pyr_OxRdtase_I_AS"/>
</dbReference>
<dbReference type="SUPFAM" id="SSF55424">
    <property type="entry name" value="FAD/NAD-linked reductases, dimerisation (C-terminal) domain"/>
    <property type="match status" value="1"/>
</dbReference>
<dbReference type="PRINTS" id="PR00411">
    <property type="entry name" value="PNDRDTASEI"/>
</dbReference>
<sequence length="454" mass="50008">MYEYDLFVIGAGSGGVRAARMSASYGARVACAEDRYMGGTCVNVGCVPKKLFVYASHYSEEYEQSKGFGWDNVLPQFNWPILRNNKDKEIKRLNSVYLDLLDAAGVTYFRGRARIVDEHHIVVGDSIVSTEKILIATGSWPDIPAFPGREYVISSNEAFSLDNLPKRALVVGGGYIAIEFAGIFSGLGVETYLSYRGSLLLKNFDQDIRTFTCDELKKKYIDILFNTLISRVEKLSDGTLEVIFSDGRSQNTDLVLFATGRKPNVQDLGLESLGVKCRDNGAIIVDEQFRSSVPNIFALGDVTDRVQLTPVAIAEAMAFARTQFNSELTVLDYDGIPTAVFCQPNIGTVGLTEDEAKLKFNRIQVFKSEFKGLKHSLSGSEERTMMKLIVDVATDQVVGIHMVGPEAGEIIQGLAVAYKAGATKSEYDATIGIHPTSAEEFVTMREPVQKLEEN</sequence>
<dbReference type="InterPro" id="IPR016156">
    <property type="entry name" value="FAD/NAD-linked_Rdtase_dimer_sf"/>
</dbReference>
<dbReference type="PANTHER" id="PTHR42737:SF2">
    <property type="entry name" value="GLUTATHIONE REDUCTASE"/>
    <property type="match status" value="1"/>
</dbReference>
<keyword evidence="8" id="KW-0547">Nucleotide-binding</keyword>
<keyword evidence="4 10" id="KW-0560">Oxidoreductase</keyword>
<dbReference type="GO" id="GO:0005829">
    <property type="term" value="C:cytosol"/>
    <property type="evidence" value="ECO:0007669"/>
    <property type="project" value="TreeGrafter"/>
</dbReference>
<feature type="domain" description="Pyridine nucleotide-disulphide oxidoreductase dimerisation" evidence="11">
    <location>
        <begin position="336"/>
        <end position="444"/>
    </location>
</feature>
<dbReference type="Pfam" id="PF02852">
    <property type="entry name" value="Pyr_redox_dim"/>
    <property type="match status" value="1"/>
</dbReference>
<feature type="binding site" evidence="8">
    <location>
        <begin position="137"/>
        <end position="139"/>
    </location>
    <ligand>
        <name>FAD</name>
        <dbReference type="ChEBI" id="CHEBI:57692"/>
    </ligand>
</feature>
<comment type="caution">
    <text evidence="13">The sequence shown here is derived from an EMBL/GenBank/DDBJ whole genome shotgun (WGS) entry which is preliminary data.</text>
</comment>
<dbReference type="AlphaFoldDB" id="A0A520S0F4"/>
<protein>
    <submittedName>
        <fullName evidence="13">Glutathione-disulfide reductase</fullName>
        <ecNumber evidence="13">1.8.1.7</ecNumber>
    </submittedName>
</protein>
<keyword evidence="5" id="KW-1015">Disulfide bond</keyword>
<evidence type="ECO:0000259" key="12">
    <source>
        <dbReference type="Pfam" id="PF07992"/>
    </source>
</evidence>
<dbReference type="InterPro" id="IPR046952">
    <property type="entry name" value="GSHR/TRXR-like"/>
</dbReference>
<keyword evidence="2 10" id="KW-0285">Flavoprotein</keyword>
<comment type="cofactor">
    <cofactor evidence="8">
        <name>FAD</name>
        <dbReference type="ChEBI" id="CHEBI:57692"/>
    </cofactor>
    <text evidence="8">Binds 1 FAD per subunit.</text>
</comment>
<dbReference type="SUPFAM" id="SSF51905">
    <property type="entry name" value="FAD/NAD(P)-binding domain"/>
    <property type="match status" value="1"/>
</dbReference>
<dbReference type="GO" id="GO:0050660">
    <property type="term" value="F:flavin adenine dinucleotide binding"/>
    <property type="evidence" value="ECO:0007669"/>
    <property type="project" value="InterPro"/>
</dbReference>
<evidence type="ECO:0000256" key="2">
    <source>
        <dbReference type="ARBA" id="ARBA00022630"/>
    </source>
</evidence>
<dbReference type="NCBIfam" id="NF004776">
    <property type="entry name" value="PRK06116.1"/>
    <property type="match status" value="1"/>
</dbReference>
<reference evidence="13 14" key="1">
    <citation type="submission" date="2019-02" db="EMBL/GenBank/DDBJ databases">
        <title>Prokaryotic population dynamics and viral predation in marine succession experiment using metagenomics: the confinement effect.</title>
        <authorList>
            <person name="Haro-Moreno J.M."/>
            <person name="Rodriguez-Valera F."/>
            <person name="Lopez-Perez M."/>
        </authorList>
    </citation>
    <scope>NUCLEOTIDE SEQUENCE [LARGE SCALE GENOMIC DNA]</scope>
    <source>
        <strain evidence="13">MED-G157</strain>
    </source>
</reference>
<evidence type="ECO:0000256" key="8">
    <source>
        <dbReference type="PIRSR" id="PIRSR000350-3"/>
    </source>
</evidence>
<dbReference type="GO" id="GO:0034599">
    <property type="term" value="P:cellular response to oxidative stress"/>
    <property type="evidence" value="ECO:0007669"/>
    <property type="project" value="TreeGrafter"/>
</dbReference>
<evidence type="ECO:0000256" key="1">
    <source>
        <dbReference type="ARBA" id="ARBA00007532"/>
    </source>
</evidence>